<proteinExistence type="predicted"/>
<evidence type="ECO:0000313" key="1">
    <source>
        <dbReference type="EMBL" id="EKC81235.1"/>
    </source>
</evidence>
<comment type="caution">
    <text evidence="1">The sequence shown here is derived from an EMBL/GenBank/DDBJ whole genome shotgun (WGS) entry which is preliminary data.</text>
</comment>
<accession>K1USF2</accession>
<protein>
    <submittedName>
        <fullName evidence="1">Uncharacterized protein</fullName>
    </submittedName>
</protein>
<feature type="non-terminal residue" evidence="1">
    <location>
        <position position="32"/>
    </location>
</feature>
<sequence>MNTNTNNIYRDVTMDNISEKNVGETVRIAGWI</sequence>
<dbReference type="EMBL" id="AJWY01000394">
    <property type="protein sequence ID" value="EKC81235.1"/>
    <property type="molecule type" value="Genomic_DNA"/>
</dbReference>
<organism evidence="1">
    <name type="scientific">human gut metagenome</name>
    <dbReference type="NCBI Taxonomy" id="408170"/>
    <lineage>
        <taxon>unclassified sequences</taxon>
        <taxon>metagenomes</taxon>
        <taxon>organismal metagenomes</taxon>
    </lineage>
</organism>
<reference evidence="1" key="1">
    <citation type="journal article" date="2013" name="Environ. Microbiol.">
        <title>Microbiota from the distal guts of lean and obese adolescents exhibit partial functional redundancy besides clear differences in community structure.</title>
        <authorList>
            <person name="Ferrer M."/>
            <person name="Ruiz A."/>
            <person name="Lanza F."/>
            <person name="Haange S.B."/>
            <person name="Oberbach A."/>
            <person name="Till H."/>
            <person name="Bargiela R."/>
            <person name="Campoy C."/>
            <person name="Segura M.T."/>
            <person name="Richter M."/>
            <person name="von Bergen M."/>
            <person name="Seifert J."/>
            <person name="Suarez A."/>
        </authorList>
    </citation>
    <scope>NUCLEOTIDE SEQUENCE</scope>
</reference>
<dbReference type="AlphaFoldDB" id="K1USF2"/>
<gene>
    <name evidence="1" type="ORF">LEA_00553</name>
</gene>
<name>K1USF2_9ZZZZ</name>